<dbReference type="CDD" id="cd15482">
    <property type="entry name" value="Sialidase_non-viral"/>
    <property type="match status" value="1"/>
</dbReference>
<dbReference type="PANTHER" id="PTHR12106">
    <property type="entry name" value="SORTILIN RELATED"/>
    <property type="match status" value="1"/>
</dbReference>
<evidence type="ECO:0000256" key="1">
    <source>
        <dbReference type="ARBA" id="ARBA00022737"/>
    </source>
</evidence>
<dbReference type="RefSeq" id="WP_164678432.1">
    <property type="nucleotide sequence ID" value="NZ_CP049057.1"/>
</dbReference>
<dbReference type="SUPFAM" id="SSF50939">
    <property type="entry name" value="Sialidases"/>
    <property type="match status" value="1"/>
</dbReference>
<keyword evidence="1" id="KW-0677">Repeat</keyword>
<sequence length="1034" mass="114274">MKTFAKRLQFSIIALITSVTLAQEFDAFQYRNVGPIRGGRVTTVTGITDIPGTFFLGATGGGVWKSEDYGTTWNNVSDGFFATPSIGAIEVAPKNSNIVYVGTGSDGLRSNVISGKGMYKSVNGGTTWKHIGLKDVGQIGAVEIDPKDSNTVYVAAIGNAFKNTKDRGIYKTEDGGITWKQILYISEATGFSDIEIQPGDNDVIYAAAWKAQRKPWTIISGGTNEEGGIYKSKNGGKTWEKLQNGLPKGLIGKIDLAVSPADKKVLYAVIEAEGEERGLYKSENEGKSFTQISSDVRLVNRPFYYTNIEVDPTNANIVFSMANPGLKSTDGGKTWTFFKVPHGDNHDIWLNPNNPDLLIQANDGGANVSHNGGKTWSTQFNQPTAEIYQVEVDDQYPYWLYGGQQDNSTTIAVPSFPPNSIQNPEKGWIINTGGCETGPAVPKPGDHNIVYANCKGRFSVFDKRTGTEQGYYVGASNIYGHNPKDLAYRFQRVAPIHVSPHNPNVVYHGSQYLHKTIDGGQTWETISQDLTAFEADKQMPSGSPITRDITGEEYYSTLYSIRESKLVEGLIWTGANDGPVWVTKDGGKTWNDVTPANLPKGGRVESVEPSQYNPAKAYIAVDRHLLGDTTPYIYKTEDYGTSWQLLSTGKNGIPEDYTARVVREDPVREGLLYAGTEFGVFVSFNDGLTWRSFQQNLPVTPITDLKTHRGDMVLSTMGRGFWILDNISALQQKGITTLSASPKLFAPDTTVRYRYPTIRGTANLQYPTTHVDIDYFIPKGFSGAIQLEILDESRRNVTTILSDSTFVKLAAAINENDLDGISNEEEAEEEEEGMTKVTEVEDMALSQIFRYTDEKLSDKPGLHRFAWDLKQKGAWDENINRRYKRGPMVAPGTYIARLTVGSETLEQPFTIVIDPRLKAQGVSEETIQRQLVFQNNVIDLLSEAKKLQVTIEQRLEELTENNASPNAGSILKFETALSTLKNDEGAYPQQMLLSQISYLLNMTGRADQLPGNEAENRLIELRKLLDALKNEVGI</sequence>
<dbReference type="InterPro" id="IPR031778">
    <property type="entry name" value="Sortilin_N"/>
</dbReference>
<feature type="signal peptide" evidence="2">
    <location>
        <begin position="1"/>
        <end position="22"/>
    </location>
</feature>
<dbReference type="EMBL" id="CP049057">
    <property type="protein sequence ID" value="QIE58426.1"/>
    <property type="molecule type" value="Genomic_DNA"/>
</dbReference>
<organism evidence="4 5">
    <name type="scientific">Rasiella rasia</name>
    <dbReference type="NCBI Taxonomy" id="2744027"/>
    <lineage>
        <taxon>Bacteria</taxon>
        <taxon>Pseudomonadati</taxon>
        <taxon>Bacteroidota</taxon>
        <taxon>Flavobacteriia</taxon>
        <taxon>Flavobacteriales</taxon>
        <taxon>Flavobacteriaceae</taxon>
        <taxon>Rasiella</taxon>
    </lineage>
</organism>
<dbReference type="InterPro" id="IPR036278">
    <property type="entry name" value="Sialidase_sf"/>
</dbReference>
<dbReference type="SUPFAM" id="SSF110296">
    <property type="entry name" value="Oligoxyloglucan reducing end-specific cellobiohydrolase"/>
    <property type="match status" value="1"/>
</dbReference>
<name>A0A6G6GIK6_9FLAO</name>
<keyword evidence="2" id="KW-0732">Signal</keyword>
<dbReference type="InterPro" id="IPR015943">
    <property type="entry name" value="WD40/YVTN_repeat-like_dom_sf"/>
</dbReference>
<evidence type="ECO:0000313" key="5">
    <source>
        <dbReference type="Proteomes" id="UP000505306"/>
    </source>
</evidence>
<dbReference type="AlphaFoldDB" id="A0A6G6GIK6"/>
<proteinExistence type="predicted"/>
<dbReference type="Pfam" id="PF15902">
    <property type="entry name" value="Sortilin-Vps10"/>
    <property type="match status" value="1"/>
</dbReference>
<reference evidence="4 5" key="1">
    <citation type="submission" date="2020-02" db="EMBL/GenBank/DDBJ databases">
        <title>Complete genome sequence of Flavobacteriaceae bacterium.</title>
        <authorList>
            <person name="Kim S.-J."/>
            <person name="Kim Y.-S."/>
            <person name="Kim K.-H."/>
        </authorList>
    </citation>
    <scope>NUCLEOTIDE SEQUENCE [LARGE SCALE GENOMIC DNA]</scope>
    <source>
        <strain evidence="4 5">RR4-40</strain>
    </source>
</reference>
<dbReference type="KEGG" id="mgel:G5B37_02255"/>
<dbReference type="InterPro" id="IPR050310">
    <property type="entry name" value="VPS10-sortilin"/>
</dbReference>
<evidence type="ECO:0000256" key="2">
    <source>
        <dbReference type="SAM" id="SignalP"/>
    </source>
</evidence>
<dbReference type="Proteomes" id="UP000505306">
    <property type="component" value="Chromosome"/>
</dbReference>
<feature type="chain" id="PRO_5026129047" description="Sortilin N-terminal domain-containing protein" evidence="2">
    <location>
        <begin position="23"/>
        <end position="1034"/>
    </location>
</feature>
<evidence type="ECO:0000313" key="4">
    <source>
        <dbReference type="EMBL" id="QIE58426.1"/>
    </source>
</evidence>
<evidence type="ECO:0000259" key="3">
    <source>
        <dbReference type="Pfam" id="PF15902"/>
    </source>
</evidence>
<dbReference type="Gene3D" id="2.130.10.10">
    <property type="entry name" value="YVTN repeat-like/Quinoprotein amine dehydrogenase"/>
    <property type="match status" value="3"/>
</dbReference>
<keyword evidence="5" id="KW-1185">Reference proteome</keyword>
<accession>A0A6G6GIK6</accession>
<gene>
    <name evidence="4" type="ORF">G5B37_02255</name>
</gene>
<protein>
    <recommendedName>
        <fullName evidence="3">Sortilin N-terminal domain-containing protein</fullName>
    </recommendedName>
</protein>
<feature type="domain" description="Sortilin N-terminal" evidence="3">
    <location>
        <begin position="63"/>
        <end position="193"/>
    </location>
</feature>
<dbReference type="PANTHER" id="PTHR12106:SF27">
    <property type="entry name" value="SORTILIN-RELATED RECEPTOR"/>
    <property type="match status" value="1"/>
</dbReference>